<protein>
    <submittedName>
        <fullName evidence="2">Uncharacterized protein</fullName>
    </submittedName>
</protein>
<gene>
    <name evidence="2" type="ORF">KC01_LOCUS38627</name>
</gene>
<accession>A0AAV2MFU2</accession>
<feature type="region of interest" description="Disordered" evidence="1">
    <location>
        <begin position="18"/>
        <end position="74"/>
    </location>
</feature>
<keyword evidence="3" id="KW-1185">Reference proteome</keyword>
<dbReference type="Proteomes" id="UP001497482">
    <property type="component" value="Chromosome 7"/>
</dbReference>
<evidence type="ECO:0000313" key="3">
    <source>
        <dbReference type="Proteomes" id="UP001497482"/>
    </source>
</evidence>
<evidence type="ECO:0000256" key="1">
    <source>
        <dbReference type="SAM" id="MobiDB-lite"/>
    </source>
</evidence>
<evidence type="ECO:0000313" key="2">
    <source>
        <dbReference type="EMBL" id="CAL1612293.1"/>
    </source>
</evidence>
<proteinExistence type="predicted"/>
<dbReference type="EMBL" id="OZ035829">
    <property type="protein sequence ID" value="CAL1612293.1"/>
    <property type="molecule type" value="Genomic_DNA"/>
</dbReference>
<sequence length="74" mass="7702">MELIRHEDVVSELRDGTVVGAPDELDGPPVSCRADPPPNGSPEGPHQPLGAAQHGARFRNCVAAEAPGDPSQEP</sequence>
<dbReference type="AlphaFoldDB" id="A0AAV2MFU2"/>
<organism evidence="2 3">
    <name type="scientific">Knipowitschia caucasica</name>
    <name type="common">Caucasian dwarf goby</name>
    <name type="synonym">Pomatoschistus caucasicus</name>
    <dbReference type="NCBI Taxonomy" id="637954"/>
    <lineage>
        <taxon>Eukaryota</taxon>
        <taxon>Metazoa</taxon>
        <taxon>Chordata</taxon>
        <taxon>Craniata</taxon>
        <taxon>Vertebrata</taxon>
        <taxon>Euteleostomi</taxon>
        <taxon>Actinopterygii</taxon>
        <taxon>Neopterygii</taxon>
        <taxon>Teleostei</taxon>
        <taxon>Neoteleostei</taxon>
        <taxon>Acanthomorphata</taxon>
        <taxon>Gobiaria</taxon>
        <taxon>Gobiiformes</taxon>
        <taxon>Gobioidei</taxon>
        <taxon>Gobiidae</taxon>
        <taxon>Gobiinae</taxon>
        <taxon>Knipowitschia</taxon>
    </lineage>
</organism>
<reference evidence="2 3" key="1">
    <citation type="submission" date="2024-04" db="EMBL/GenBank/DDBJ databases">
        <authorList>
            <person name="Waldvogel A.-M."/>
            <person name="Schoenle A."/>
        </authorList>
    </citation>
    <scope>NUCLEOTIDE SEQUENCE [LARGE SCALE GENOMIC DNA]</scope>
</reference>
<name>A0AAV2MFU2_KNICA</name>